<dbReference type="Proteomes" id="UP000316621">
    <property type="component" value="Chromosome 3"/>
</dbReference>
<dbReference type="AlphaFoldDB" id="A0A4Y7J118"/>
<name>A0A4Y7J118_PAPSO</name>
<dbReference type="Gramene" id="RZC54833">
    <property type="protein sequence ID" value="RZC54833"/>
    <property type="gene ID" value="C5167_013680"/>
</dbReference>
<keyword evidence="2" id="KW-1185">Reference proteome</keyword>
<accession>A0A4Y7J118</accession>
<gene>
    <name evidence="1" type="ORF">C5167_013680</name>
</gene>
<organism evidence="1 2">
    <name type="scientific">Papaver somniferum</name>
    <name type="common">Opium poppy</name>
    <dbReference type="NCBI Taxonomy" id="3469"/>
    <lineage>
        <taxon>Eukaryota</taxon>
        <taxon>Viridiplantae</taxon>
        <taxon>Streptophyta</taxon>
        <taxon>Embryophyta</taxon>
        <taxon>Tracheophyta</taxon>
        <taxon>Spermatophyta</taxon>
        <taxon>Magnoliopsida</taxon>
        <taxon>Ranunculales</taxon>
        <taxon>Papaveraceae</taxon>
        <taxon>Papaveroideae</taxon>
        <taxon>Papaver</taxon>
    </lineage>
</organism>
<proteinExistence type="predicted"/>
<protein>
    <submittedName>
        <fullName evidence="1">Uncharacterized protein</fullName>
    </submittedName>
</protein>
<evidence type="ECO:0000313" key="2">
    <source>
        <dbReference type="Proteomes" id="UP000316621"/>
    </source>
</evidence>
<dbReference type="EMBL" id="CM010717">
    <property type="protein sequence ID" value="RZC54833.1"/>
    <property type="molecule type" value="Genomic_DNA"/>
</dbReference>
<evidence type="ECO:0000313" key="1">
    <source>
        <dbReference type="EMBL" id="RZC54833.1"/>
    </source>
</evidence>
<sequence length="73" mass="8104">MELIQLTWIPKSPSNCSAYLASILAISSIGPFKFLSYLVCLMGMIIGMVYDADSRGRILQLIFLAAIWIPSHL</sequence>
<reference evidence="1 2" key="1">
    <citation type="journal article" date="2018" name="Science">
        <title>The opium poppy genome and morphinan production.</title>
        <authorList>
            <person name="Guo L."/>
            <person name="Winzer T."/>
            <person name="Yang X."/>
            <person name="Li Y."/>
            <person name="Ning Z."/>
            <person name="He Z."/>
            <person name="Teodor R."/>
            <person name="Lu Y."/>
            <person name="Bowser T.A."/>
            <person name="Graham I.A."/>
            <person name="Ye K."/>
        </authorList>
    </citation>
    <scope>NUCLEOTIDE SEQUENCE [LARGE SCALE GENOMIC DNA]</scope>
    <source>
        <strain evidence="2">cv. HN1</strain>
        <tissue evidence="1">Leaves</tissue>
    </source>
</reference>